<feature type="transmembrane region" description="Helical" evidence="5">
    <location>
        <begin position="79"/>
        <end position="99"/>
    </location>
</feature>
<feature type="non-terminal residue" evidence="7">
    <location>
        <position position="1"/>
    </location>
</feature>
<accession>A0A382GKG2</accession>
<keyword evidence="3 5" id="KW-1133">Transmembrane helix</keyword>
<evidence type="ECO:0000256" key="5">
    <source>
        <dbReference type="SAM" id="Phobius"/>
    </source>
</evidence>
<dbReference type="GO" id="GO:0008273">
    <property type="term" value="F:calcium, potassium:sodium antiporter activity"/>
    <property type="evidence" value="ECO:0007669"/>
    <property type="project" value="TreeGrafter"/>
</dbReference>
<evidence type="ECO:0000256" key="4">
    <source>
        <dbReference type="ARBA" id="ARBA00023136"/>
    </source>
</evidence>
<comment type="subcellular location">
    <subcellularLocation>
        <location evidence="1">Membrane</location>
        <topology evidence="1">Multi-pass membrane protein</topology>
    </subcellularLocation>
</comment>
<feature type="transmembrane region" description="Helical" evidence="5">
    <location>
        <begin position="6"/>
        <end position="23"/>
    </location>
</feature>
<dbReference type="PANTHER" id="PTHR10846:SF8">
    <property type="entry name" value="INNER MEMBRANE PROTEIN YRBG"/>
    <property type="match status" value="1"/>
</dbReference>
<evidence type="ECO:0000259" key="6">
    <source>
        <dbReference type="Pfam" id="PF01699"/>
    </source>
</evidence>
<evidence type="ECO:0000313" key="7">
    <source>
        <dbReference type="EMBL" id="SVB75113.1"/>
    </source>
</evidence>
<sequence length="324" mass="33289">VADSLTGNVVWLVAGLGVLGLAADRFVKGAALLASRLGVSKVVAGALIIGLGTSAPELVVSVLAVWQGAEGTKLAVGNIVGSNMANLGLVLALLALIWGRFAIPQGTARQAALSLSSVIVFALVVAIGQPSEWIWGALLVLCLAVSMRGVVWLGKGFATRLPETPEPVESAAFGAWTLTVLGLVGTVAGAHVVVESSIEIGEELGWTGGFVGFTLVAVGTSLPELVTGAAAARRGQWGLIIGNLLGSNLFNSLGVGAAVFLVHLFRDLGPLDTFIDNWVLLGMVAASLVTLLIMGTKRVSRWEAASILVLYGLVLWRMAAVAIV</sequence>
<reference evidence="7" key="1">
    <citation type="submission" date="2018-05" db="EMBL/GenBank/DDBJ databases">
        <authorList>
            <person name="Lanie J.A."/>
            <person name="Ng W.-L."/>
            <person name="Kazmierczak K.M."/>
            <person name="Andrzejewski T.M."/>
            <person name="Davidsen T.M."/>
            <person name="Wayne K.J."/>
            <person name="Tettelin H."/>
            <person name="Glass J.I."/>
            <person name="Rusch D."/>
            <person name="Podicherti R."/>
            <person name="Tsui H.-C.T."/>
            <person name="Winkler M.E."/>
        </authorList>
    </citation>
    <scope>NUCLEOTIDE SEQUENCE</scope>
</reference>
<feature type="transmembrane region" description="Helical" evidence="5">
    <location>
        <begin position="302"/>
        <end position="323"/>
    </location>
</feature>
<organism evidence="7">
    <name type="scientific">marine metagenome</name>
    <dbReference type="NCBI Taxonomy" id="408172"/>
    <lineage>
        <taxon>unclassified sequences</taxon>
        <taxon>metagenomes</taxon>
        <taxon>ecological metagenomes</taxon>
    </lineage>
</organism>
<dbReference type="InterPro" id="IPR004837">
    <property type="entry name" value="NaCa_Exmemb"/>
</dbReference>
<dbReference type="GO" id="GO:0005886">
    <property type="term" value="C:plasma membrane"/>
    <property type="evidence" value="ECO:0007669"/>
    <property type="project" value="TreeGrafter"/>
</dbReference>
<feature type="transmembrane region" description="Helical" evidence="5">
    <location>
        <begin position="173"/>
        <end position="194"/>
    </location>
</feature>
<evidence type="ECO:0000256" key="1">
    <source>
        <dbReference type="ARBA" id="ARBA00004141"/>
    </source>
</evidence>
<name>A0A382GKG2_9ZZZZ</name>
<dbReference type="PANTHER" id="PTHR10846">
    <property type="entry name" value="SODIUM/POTASSIUM/CALCIUM EXCHANGER"/>
    <property type="match status" value="1"/>
</dbReference>
<dbReference type="InterPro" id="IPR044880">
    <property type="entry name" value="NCX_ion-bd_dom_sf"/>
</dbReference>
<feature type="transmembrane region" description="Helical" evidence="5">
    <location>
        <begin position="244"/>
        <end position="265"/>
    </location>
</feature>
<feature type="transmembrane region" description="Helical" evidence="5">
    <location>
        <begin position="133"/>
        <end position="153"/>
    </location>
</feature>
<feature type="transmembrane region" description="Helical" evidence="5">
    <location>
        <begin position="277"/>
        <end position="295"/>
    </location>
</feature>
<dbReference type="GO" id="GO:0006874">
    <property type="term" value="P:intracellular calcium ion homeostasis"/>
    <property type="evidence" value="ECO:0007669"/>
    <property type="project" value="TreeGrafter"/>
</dbReference>
<protein>
    <recommendedName>
        <fullName evidence="6">Sodium/calcium exchanger membrane region domain-containing protein</fullName>
    </recommendedName>
</protein>
<dbReference type="Gene3D" id="1.20.1420.30">
    <property type="entry name" value="NCX, central ion-binding region"/>
    <property type="match status" value="1"/>
</dbReference>
<feature type="domain" description="Sodium/calcium exchanger membrane region" evidence="6">
    <location>
        <begin position="175"/>
        <end position="316"/>
    </location>
</feature>
<dbReference type="GO" id="GO:0005262">
    <property type="term" value="F:calcium channel activity"/>
    <property type="evidence" value="ECO:0007669"/>
    <property type="project" value="TreeGrafter"/>
</dbReference>
<gene>
    <name evidence="7" type="ORF">METZ01_LOCUS227967</name>
</gene>
<keyword evidence="2 5" id="KW-0812">Transmembrane</keyword>
<dbReference type="Pfam" id="PF01699">
    <property type="entry name" value="Na_Ca_ex"/>
    <property type="match status" value="2"/>
</dbReference>
<proteinExistence type="predicted"/>
<evidence type="ECO:0000256" key="2">
    <source>
        <dbReference type="ARBA" id="ARBA00022692"/>
    </source>
</evidence>
<feature type="domain" description="Sodium/calcium exchanger membrane region" evidence="6">
    <location>
        <begin position="9"/>
        <end position="147"/>
    </location>
</feature>
<dbReference type="InterPro" id="IPR004481">
    <property type="entry name" value="K/Na/Ca-exchanger"/>
</dbReference>
<dbReference type="AlphaFoldDB" id="A0A382GKG2"/>
<evidence type="ECO:0000256" key="3">
    <source>
        <dbReference type="ARBA" id="ARBA00022989"/>
    </source>
</evidence>
<feature type="transmembrane region" description="Helical" evidence="5">
    <location>
        <begin position="111"/>
        <end position="127"/>
    </location>
</feature>
<feature type="transmembrane region" description="Helical" evidence="5">
    <location>
        <begin position="206"/>
        <end position="232"/>
    </location>
</feature>
<feature type="transmembrane region" description="Helical" evidence="5">
    <location>
        <begin position="43"/>
        <end position="67"/>
    </location>
</feature>
<keyword evidence="4 5" id="KW-0472">Membrane</keyword>
<dbReference type="EMBL" id="UINC01055806">
    <property type="protein sequence ID" value="SVB75113.1"/>
    <property type="molecule type" value="Genomic_DNA"/>
</dbReference>